<name>A0A7X2D614_9PROT</name>
<dbReference type="Pfam" id="PF04101">
    <property type="entry name" value="Glyco_tran_28_C"/>
    <property type="match status" value="1"/>
</dbReference>
<accession>A0A7X2D614</accession>
<feature type="domain" description="Glycosyl transferase family 28 C-terminal" evidence="1">
    <location>
        <begin position="1"/>
        <end position="138"/>
    </location>
</feature>
<comment type="caution">
    <text evidence="2">The sequence shown here is derived from an EMBL/GenBank/DDBJ whole genome shotgun (WGS) entry which is preliminary data.</text>
</comment>
<dbReference type="Gene3D" id="3.40.50.2000">
    <property type="entry name" value="Glycogen Phosphorylase B"/>
    <property type="match status" value="1"/>
</dbReference>
<protein>
    <submittedName>
        <fullName evidence="2">Glycosyl transferase family 28</fullName>
    </submittedName>
</protein>
<evidence type="ECO:0000259" key="1">
    <source>
        <dbReference type="Pfam" id="PF04101"/>
    </source>
</evidence>
<keyword evidence="3" id="KW-1185">Reference proteome</keyword>
<dbReference type="GO" id="GO:0016758">
    <property type="term" value="F:hexosyltransferase activity"/>
    <property type="evidence" value="ECO:0007669"/>
    <property type="project" value="InterPro"/>
</dbReference>
<gene>
    <name evidence="2" type="ORF">GHC57_17130</name>
</gene>
<keyword evidence="2" id="KW-0808">Transferase</keyword>
<evidence type="ECO:0000313" key="3">
    <source>
        <dbReference type="Proteomes" id="UP000434582"/>
    </source>
</evidence>
<sequence length="164" mass="18185">MIFVTVGTQDPFDRLVRPVDAWCARHPDVPVVGQVIDPGPEGHRPRHFEWTSYMAPAVYRDTFARAKLIVGHAGMGSIITAMDLQKPIIVMPRRAALREQRNDHQYATAMRLGDRPGVYVALDEADLTARLDEALKTGFAMGGGAITPFAEDRLIAALRAEIHR</sequence>
<dbReference type="RefSeq" id="WP_153346503.1">
    <property type="nucleotide sequence ID" value="NZ_WIVE01000081.1"/>
</dbReference>
<dbReference type="EMBL" id="WIVE01000081">
    <property type="protein sequence ID" value="MQX38242.1"/>
    <property type="molecule type" value="Genomic_DNA"/>
</dbReference>
<dbReference type="AlphaFoldDB" id="A0A7X2D614"/>
<dbReference type="SUPFAM" id="SSF53756">
    <property type="entry name" value="UDP-Glycosyltransferase/glycogen phosphorylase"/>
    <property type="match status" value="1"/>
</dbReference>
<dbReference type="Proteomes" id="UP000434582">
    <property type="component" value="Unassembled WGS sequence"/>
</dbReference>
<dbReference type="InterPro" id="IPR007235">
    <property type="entry name" value="Glyco_trans_28_C"/>
</dbReference>
<dbReference type="OrthoDB" id="7186565at2"/>
<proteinExistence type="predicted"/>
<reference evidence="2 3" key="1">
    <citation type="submission" date="2019-10" db="EMBL/GenBank/DDBJ databases">
        <title>Draft whole-genome sequence of the purple nonsulfur photosynthetic bacterium Roseospira navarrensis DSM 15114.</title>
        <authorList>
            <person name="Kyndt J.A."/>
            <person name="Meyer T.E."/>
        </authorList>
    </citation>
    <scope>NUCLEOTIDE SEQUENCE [LARGE SCALE GENOMIC DNA]</scope>
    <source>
        <strain evidence="2 3">DSM 15114</strain>
    </source>
</reference>
<organism evidence="2 3">
    <name type="scientific">Roseospira navarrensis</name>
    <dbReference type="NCBI Taxonomy" id="140058"/>
    <lineage>
        <taxon>Bacteria</taxon>
        <taxon>Pseudomonadati</taxon>
        <taxon>Pseudomonadota</taxon>
        <taxon>Alphaproteobacteria</taxon>
        <taxon>Rhodospirillales</taxon>
        <taxon>Rhodospirillaceae</taxon>
        <taxon>Roseospira</taxon>
    </lineage>
</organism>
<evidence type="ECO:0000313" key="2">
    <source>
        <dbReference type="EMBL" id="MQX38242.1"/>
    </source>
</evidence>